<name>A0A078MLX3_9PSED</name>
<sequence length="59" mass="6090">MCRPATQLLQASGLYKCVTLNSGDLGHGLSKGGPVGDRNIVAHLGRIIAQEDCSHDASG</sequence>
<protein>
    <submittedName>
        <fullName evidence="1">Uncharacterized protein</fullName>
    </submittedName>
</protein>
<evidence type="ECO:0000313" key="1">
    <source>
        <dbReference type="EMBL" id="CEA05731.1"/>
    </source>
</evidence>
<dbReference type="AlphaFoldDB" id="A0A078MLX3"/>
<gene>
    <name evidence="1" type="ORF">BN1049_02242</name>
</gene>
<dbReference type="EMBL" id="LM997413">
    <property type="protein sequence ID" value="CEA05731.1"/>
    <property type="molecule type" value="Genomic_DNA"/>
</dbReference>
<dbReference type="PATRIC" id="fig|1461581.3.peg.2210"/>
<organism evidence="1">
    <name type="scientific">Pseudomonas saudimassiliensis</name>
    <dbReference type="NCBI Taxonomy" id="1461581"/>
    <lineage>
        <taxon>Bacteria</taxon>
        <taxon>Pseudomonadati</taxon>
        <taxon>Pseudomonadota</taxon>
        <taxon>Gammaproteobacteria</taxon>
        <taxon>Pseudomonadales</taxon>
        <taxon>Pseudomonadaceae</taxon>
        <taxon>Pseudomonas</taxon>
    </lineage>
</organism>
<proteinExistence type="predicted"/>
<accession>A0A078MLX3</accession>
<reference evidence="1" key="1">
    <citation type="submission" date="2014-07" db="EMBL/GenBank/DDBJ databases">
        <authorList>
            <person name="Urmite Genomes Urmite Genomes"/>
        </authorList>
    </citation>
    <scope>NUCLEOTIDE SEQUENCE</scope>
    <source>
        <strain evidence="1">12M76_air</strain>
    </source>
</reference>
<dbReference type="EMBL" id="LK391969">
    <property type="protein sequence ID" value="CEF27294.1"/>
    <property type="molecule type" value="Genomic_DNA"/>
</dbReference>